<evidence type="ECO:0000256" key="7">
    <source>
        <dbReference type="ARBA" id="ARBA00022506"/>
    </source>
</evidence>
<keyword evidence="19 33" id="KW-1043">Host membrane</keyword>
<dbReference type="CDD" id="cd09909">
    <property type="entry name" value="HIV-1-like_HR1-HR2"/>
    <property type="match status" value="1"/>
</dbReference>
<dbReference type="InterPro" id="IPR000328">
    <property type="entry name" value="GP41-like"/>
</dbReference>
<comment type="PTM">
    <text evidence="33">Highly glycosylated by host. The high number of glycan on the protein is reffered to as 'glycan shield' because it contributes to hide protein sequence from adaptive immune system.</text>
</comment>
<dbReference type="FunFam" id="1.20.5.490:FF:000001">
    <property type="entry name" value="Envelope glycoprotein gp160"/>
    <property type="match status" value="1"/>
</dbReference>
<comment type="similarity">
    <text evidence="33">Belongs to the HIV-1 env protein family.</text>
</comment>
<organism evidence="38">
    <name type="scientific">Human immunodeficiency virus type 1</name>
    <name type="common">HIV-1</name>
    <dbReference type="NCBI Taxonomy" id="11676"/>
    <lineage>
        <taxon>Viruses</taxon>
        <taxon>Riboviria</taxon>
        <taxon>Pararnavirae</taxon>
        <taxon>Artverviricota</taxon>
        <taxon>Revtraviricetes</taxon>
        <taxon>Ortervirales</taxon>
        <taxon>Retroviridae</taxon>
        <taxon>Orthoretrovirinae</taxon>
        <taxon>Lentivirus</taxon>
        <taxon>Lentivirus humimdef1</taxon>
    </lineage>
</organism>
<dbReference type="FunFam" id="2.170.40.20:FF:000003">
    <property type="entry name" value="Envelope glycoprotein gp160"/>
    <property type="match status" value="1"/>
</dbReference>
<keyword evidence="21 33" id="KW-1164">Virus endocytosis by host</keyword>
<evidence type="ECO:0000256" key="2">
    <source>
        <dbReference type="ARBA" id="ARBA00004433"/>
    </source>
</evidence>
<keyword evidence="27 33" id="KW-1015">Disulfide bond</keyword>
<comment type="subcellular location">
    <molecule>Transmembrane protein gp41</molecule>
    <subcellularLocation>
        <location evidence="33">Virion membrane</location>
        <topology evidence="33">Single-pass type I membrane protein</topology>
    </subcellularLocation>
    <subcellularLocation>
        <location evidence="33">Host cell membrane</location>
        <topology evidence="33">Single-pass type I membrane protein</topology>
    </subcellularLocation>
    <subcellularLocation>
        <location evidence="33">Host endosome membrane</location>
        <topology evidence="33">Single-pass type I membrane protein</topology>
    </subcellularLocation>
    <text evidence="33">It is probably concentrated at the site of budding and incorporated into the virions possibly by contacts between the cytoplasmic tail of Env and the N-terminus of Gag.</text>
</comment>
<keyword evidence="10 33" id="KW-1165">Clathrin-mediated endocytosis of virus by host</keyword>
<dbReference type="HAMAP" id="MF_04083">
    <property type="entry name" value="HIV_ENV"/>
    <property type="match status" value="1"/>
</dbReference>
<comment type="subcellular location">
    <molecule>Surface protein gp120</molecule>
    <subcellularLocation>
        <location evidence="33">Virion membrane</location>
        <topology evidence="33">Peripheral membrane protein</topology>
    </subcellularLocation>
    <subcellularLocation>
        <location evidence="33">Host cell membrane</location>
        <topology evidence="33">Peripheral membrane protein</topology>
    </subcellularLocation>
    <subcellularLocation>
        <location evidence="33">Host endosome membrane</location>
        <topology evidence="33">Single-pass type I membrane protein</topology>
    </subcellularLocation>
    <text evidence="33">The surface protein is not anchored to the viral envelope, but associates with the extravirion surface through its binding to TM. It is probably concentrated at the site of budding and incorporated into the virions possibly by contacts between the cytoplasmic tail of Env and the N-terminus of Gag.</text>
</comment>
<evidence type="ECO:0000256" key="32">
    <source>
        <dbReference type="ARBA" id="ARBA00062028"/>
    </source>
</evidence>
<keyword evidence="22 33" id="KW-1133">Transmembrane helix</keyword>
<dbReference type="FunFam" id="2.170.40.20:FF:000001">
    <property type="entry name" value="Envelope glycoprotein gp160"/>
    <property type="match status" value="1"/>
</dbReference>
<dbReference type="GO" id="GO:0019031">
    <property type="term" value="C:viral envelope"/>
    <property type="evidence" value="ECO:0007669"/>
    <property type="project" value="UniProtKB-KW"/>
</dbReference>
<sequence>MRVMGIRKNYQQLWRWGILLLGMLMICKATENLWVTVYYGVPVWKEATTTLFCASDAKAYKTEAHNVWATHACVPTDPNPQEVVLVNVTENFNMWKNDMVEQMHEDIISLWDQSLKPCVKLTPLCVTLNCTDVSNANNTCNNTNSANSGNATCNNTSSTNNSMTEEGDMKNCSFEITTSMSTKVKDYALFYKLDVVQVDNNDSYRLISCNTSVVTQACPKISFEPIPIHYCAPAGFAILKCNNKTFNGTGPCKNVSTVQCTHGIRPVVSTQLLLNGSLAEGGVVIRSSNFSDNAQVIIVQLTTSVNISCERPNNNTRKSINMGPGRAWYATGDIIGDIRQAHCNLSKADWNNTLRQVSKKLREQFKNKTIIFKPSSGGDPEITTHSFNCGGEFFYCNTSQLFNSTWHVNDTSNDTTENGTITLPCRIKQIINMWQGVGKAMYAPPIKGKIRCSSNITGLILARDGGNESASNETFRPIGGNMKDNWRSELYKYKVVKIEPLGIAPTKAKRRVVQREKRAGLGALFLGFLGAAGSTMGAASITLTVQARQLMSGIVQQQRNLLRAIEAQQHLLQLTVWGIKQLQARVLAVERYLKDQQLLGIWGCSGKLICTTAVPWNASWSNKSMDEIWNNMTWMEWEREIDNYTREIYTLIEQSQNQQEKNELELLELDKWASLWNWFDITNWLWYIKIFIMIVGGLVGLRIIFAVLSVVNRVRQGYSPLSFQTRFPTQRGPGRPEGIEEEGGEQNRDRSERLVNGFLTLFWEDLRNLCLFSYHLLRDFLLIVARTVEILGRRGWEALKYWWNLLQYWIQELKNSAISLLNAAIAVAEGTDRIIEITQRAFRAILNIPTRIRQGLERALL</sequence>
<evidence type="ECO:0000256" key="26">
    <source>
        <dbReference type="ARBA" id="ARBA00023139"/>
    </source>
</evidence>
<feature type="domain" description="Retroviral envelope protein GP41-like" evidence="37">
    <location>
        <begin position="536"/>
        <end position="725"/>
    </location>
</feature>
<gene>
    <name evidence="33 38" type="primary">env</name>
</gene>
<dbReference type="InterPro" id="IPR000777">
    <property type="entry name" value="HIV1_Gp120"/>
</dbReference>
<evidence type="ECO:0000256" key="6">
    <source>
        <dbReference type="ARBA" id="ARBA00004650"/>
    </source>
</evidence>
<keyword evidence="26 33" id="KW-0564">Palmitate</keyword>
<evidence type="ECO:0000256" key="15">
    <source>
        <dbReference type="ARBA" id="ARBA00022703"/>
    </source>
</evidence>
<comment type="domain">
    <text evidence="33">The CD4-binding region is targeted by the antibody b12.</text>
</comment>
<evidence type="ECO:0000256" key="34">
    <source>
        <dbReference type="RuleBase" id="RU363095"/>
    </source>
</evidence>
<dbReference type="Pfam" id="PF00517">
    <property type="entry name" value="GP41"/>
    <property type="match status" value="1"/>
</dbReference>
<dbReference type="Gene3D" id="2.170.40.20">
    <property type="entry name" value="Human immunodeficiency virus 1, Gp160, envelope glycoprotein"/>
    <property type="match status" value="2"/>
</dbReference>
<keyword evidence="23 33" id="KW-1039">Host endosome</keyword>
<protein>
    <recommendedName>
        <fullName evidence="33">Envelope glycoprotein gp160</fullName>
    </recommendedName>
    <alternativeName>
        <fullName evidence="33">Env polyprotein</fullName>
    </alternativeName>
    <component>
        <recommendedName>
            <fullName evidence="33">Surface protein gp120</fullName>
            <shortName evidence="33">SU</shortName>
        </recommendedName>
        <alternativeName>
            <fullName evidence="33">Glycoprotein 120</fullName>
            <shortName evidence="33">gp120</shortName>
        </alternativeName>
    </component>
    <component>
        <recommendedName>
            <fullName evidence="33">Transmembrane protein gp41</fullName>
            <shortName evidence="33">TM</shortName>
        </recommendedName>
        <alternativeName>
            <fullName evidence="33">Glycoprotein 41</fullName>
            <shortName evidence="33">gp41</shortName>
        </alternativeName>
    </component>
</protein>
<feature type="region of interest" description="Immunosuppression" evidence="33">
    <location>
        <begin position="580"/>
        <end position="598"/>
    </location>
</feature>
<accession>A0A1C8Z2W3</accession>
<keyword evidence="15 33" id="KW-0053">Apoptosis</keyword>
<comment type="PTM">
    <text evidence="33">Palmitoylation of the transmembrane protein and of Env polyprotein (prior to its proteolytic cleavage) is essential for their association with host cell membrane lipid rafts. Palmitoylation is therefore required for envelope trafficking to classical lipid rafts, but not for viral replication.</text>
</comment>
<evidence type="ECO:0000256" key="31">
    <source>
        <dbReference type="ARBA" id="ARBA00023296"/>
    </source>
</evidence>
<dbReference type="GO" id="GO:0005198">
    <property type="term" value="F:structural molecule activity"/>
    <property type="evidence" value="ECO:0007669"/>
    <property type="project" value="UniProtKB-UniRule"/>
</dbReference>
<comment type="domain">
    <text evidence="33 34">The 17 amino acids long immunosuppressive region is present in many retroviral envelope proteins. Synthetic peptides derived from this relatively conserved sequence inhibit immune function in vitro and in vivo.</text>
</comment>
<comment type="domain">
    <text evidence="33">Some of the most genetically diverse regions of the viral genome are present in Env. They are called variable regions 1 through 5 (V1 through V5). Coreceptor usage of gp120 is determined mainly by the primary structure of the third variable region (V3) in the outer domain of gp120. The sequence of V3 determines which coreceptor, CCR5 and/or CXCR4 (corresponding to R5/macrophage, X4/T cell and R5X4/T cell and macrophage tropism), is used to trigger the fusion potential of the Env complex, and hence which cells the virus can infect. Binding to CCR5 involves a region adjacent in addition to V3.</text>
</comment>
<feature type="site" description="Cleavage; by host furin" evidence="33">
    <location>
        <begin position="518"/>
        <end position="519"/>
    </location>
</feature>
<evidence type="ECO:0000256" key="12">
    <source>
        <dbReference type="ARBA" id="ARBA00022595"/>
    </source>
</evidence>
<dbReference type="GO" id="GO:0019064">
    <property type="term" value="P:fusion of virus membrane with host plasma membrane"/>
    <property type="evidence" value="ECO:0007669"/>
    <property type="project" value="UniProtKB-UniRule"/>
</dbReference>
<keyword evidence="9 33" id="KW-1032">Host cell membrane</keyword>
<name>A0A1C8Z2W3_HV1</name>
<evidence type="ECO:0000256" key="17">
    <source>
        <dbReference type="ARBA" id="ARBA00022804"/>
    </source>
</evidence>
<comment type="domain">
    <text evidence="33">The YXXL motif is involved in determining the exact site of viral release at the surface of infected mononuclear cells and promotes endocytosis. YXXL and di-leucine endocytosis motifs interact directly or indirectly with the clathrin adapter complexes, opperate independently, and their activities are not additive.</text>
</comment>
<dbReference type="GO" id="GO:0055036">
    <property type="term" value="C:virion membrane"/>
    <property type="evidence" value="ECO:0007669"/>
    <property type="project" value="UniProtKB-SubCell"/>
</dbReference>
<evidence type="ECO:0000256" key="9">
    <source>
        <dbReference type="ARBA" id="ARBA00022511"/>
    </source>
</evidence>
<evidence type="ECO:0000256" key="16">
    <source>
        <dbReference type="ARBA" id="ARBA00022729"/>
    </source>
</evidence>
<dbReference type="GO" id="GO:0052031">
    <property type="term" value="P:symbiont-mediated perturbation of host defense response"/>
    <property type="evidence" value="ECO:0007669"/>
    <property type="project" value="UniProtKB-UniRule"/>
</dbReference>
<keyword evidence="29 33" id="KW-0899">Viral immunoevasion</keyword>
<feature type="disulfide bond" evidence="33">
    <location>
        <begin position="604"/>
        <end position="610"/>
    </location>
</feature>
<keyword evidence="30 33" id="KW-0449">Lipoprotein</keyword>
<dbReference type="GO" id="GO:1903908">
    <property type="term" value="P:positive regulation of plasma membrane raft polarization"/>
    <property type="evidence" value="ECO:0007669"/>
    <property type="project" value="UniProtKB-UniRule"/>
</dbReference>
<feature type="disulfide bond" evidence="33">
    <location>
        <begin position="231"/>
        <end position="260"/>
    </location>
</feature>
<keyword evidence="14 33" id="KW-0812">Transmembrane</keyword>
<comment type="miscellaneous">
    <text evidence="33">Inhibitors targeting HIV-1 viral envelope proteins are used as antiretroviral drugs. Attachment of virions to the cell surface via non-specific interactions and CD4 binding can be blocked by inhibitors that include cyanovirin-N, cyclotriazadisulfonamide analogs, PRO 2000, TNX 355 and PRO 542. In addition, BMS 806 can block CD4-induced conformational changes. Env interactions with the coreceptor molecules can be targeted by CCR5 antagonists including SCH-D, maraviroc (UK 427857) and aplaviroc (GW 873140), and the CXCR4 antagonist AMD 070. Fusion of viral and cellular membranes can be inhibited by peptides such as enfuvirtide and tifuvirtide (T 1249). Resistance to inhibitors associated with mutations in Env are observed. Most of the time, single mutations confer only a modest reduction in drug susceptibility. Combination of several mutations is usually required to develop a high-level drug resistance.</text>
</comment>
<dbReference type="GO" id="GO:0016020">
    <property type="term" value="C:membrane"/>
    <property type="evidence" value="ECO:0007669"/>
    <property type="project" value="UniProtKB-UniRule"/>
</dbReference>
<comment type="function">
    <text evidence="33">Surface protein gp120: Attaches the virus to the host lymphoid cell by binding to the primary receptor CD4. This interaction induces a structural rearrangement creating a high affinity binding site for a chemokine coreceptor like CXCR4 and/or CCR5. Acts as a ligand for CD209/DC-SIGN and CLEC4M/DC-SIGNR, which are respectively found on dendritic cells (DCs), and on endothelial cells of liver sinusoids and lymph node sinuses. These interactions allow capture of viral particles at mucosal surfaces by these cells and subsequent transmission to permissive cells. HIV subverts the migration properties of dendritic cells to gain access to CD4+ T-cells in lymph nodes. Virus transmission to permissive T-cells occurs either in trans (without DCs infection, through viral capture and transmission), or in cis (following DCs productive infection, through the usual CD4-gp120 interaction), thereby inducing a robust infection. In trans infection, bound virions remain infectious over days and it is proposed that they are not degraded, but protected in non-lysosomal acidic organelles within the DCs close to the cell membrane thus contributing to the viral infectious potential during DCs' migration from the periphery to the lymphoid tissues. On arrival at lymphoid tissues, intact virions recycle back to DCs' cell surface allowing virus transmission to CD4+ T-cells.</text>
</comment>
<feature type="transmembrane region" description="Helical" evidence="34">
    <location>
        <begin position="519"/>
        <end position="543"/>
    </location>
</feature>
<evidence type="ECO:0000256" key="19">
    <source>
        <dbReference type="ARBA" id="ARBA00022870"/>
    </source>
</evidence>
<comment type="subunit">
    <text evidence="33">The mature envelope protein (Env) consists of a homotrimer of non-covalently associated gp120-gp41 heterodimers. The resulting complex protrudes from the virus surface as a spike. There seems to be as few as 10 spikes on the average virion. Surface protein gp120 interacts with host CD4, CCR5 and CXCR4. Gp120 also interacts with the C-type lectins CD209/DC-SIGN and CLEC4M/DC-SIGNR (collectively referred to as DC-SIGN(R)). Gp120 and gp41 interact with GalCer. Gp120 interacts with host ITGA4/ITGB7 complex; on CD4+ T-cells, this interaction results in rapid activation of integrin ITGAL/LFA-1, which facilitates efficient cell-to-cell spreading of HIV-1. Gp120 interacts with cell-associated heparan sulfate; this interaction increases virus infectivity on permissive cells and may be involved in infection of CD4- cells.</text>
</comment>
<feature type="region of interest" description="Disordered" evidence="35">
    <location>
        <begin position="725"/>
        <end position="748"/>
    </location>
</feature>
<dbReference type="GO" id="GO:1903911">
    <property type="term" value="P:positive regulation of receptor clustering"/>
    <property type="evidence" value="ECO:0007669"/>
    <property type="project" value="UniProtKB-UniRule"/>
</dbReference>
<evidence type="ECO:0000259" key="37">
    <source>
        <dbReference type="Pfam" id="PF00517"/>
    </source>
</evidence>
<comment type="miscellaneous">
    <text evidence="33">HIV-1 lineages are divided in three main groups, M (for Major), O (for Outlier), and N (for New, or Non-M, Non-O). The vast majority of strains found worldwide belong to the group M. Group O seems to be endemic to and largely confined to Cameroon and neighboring countries in West Central Africa, where these viruses represent a small minority of HIV-1 strains. The group N is represented by a limited number of isolates from Cameroonian persons. The group M is further subdivided in 9 clades or subtypes (A to D, F to H, J and K).</text>
</comment>
<comment type="PTM">
    <text evidence="33">Specific enzymatic cleavages in vivo yield mature proteins. Envelope glycoproteins are synthesized as a inactive precursor that is heavily N-glycosylated and processed likely by host cell furin in the Golgi to yield the mature SU and TM proteins. The cleavage site between SU and TM requires the minimal sequence [KR]-X-[KR]-R. About 2 of the 9 disulfide bonds of gp41 are reduced by P4HB/PDI, following binding to CD4 receptor.</text>
</comment>
<keyword evidence="16 33" id="KW-0732">Signal</keyword>
<dbReference type="GO" id="GO:0075512">
    <property type="term" value="P:clathrin-dependent endocytosis of virus by host cell"/>
    <property type="evidence" value="ECO:0007669"/>
    <property type="project" value="UniProtKB-UniRule"/>
</dbReference>
<feature type="disulfide bond" evidence="33">
    <location>
        <begin position="241"/>
        <end position="252"/>
    </location>
</feature>
<dbReference type="GO" id="GO:0019082">
    <property type="term" value="P:viral protein processing"/>
    <property type="evidence" value="ECO:0007669"/>
    <property type="project" value="UniProtKB-UniRule"/>
</dbReference>
<evidence type="ECO:0000256" key="10">
    <source>
        <dbReference type="ARBA" id="ARBA00022570"/>
    </source>
</evidence>
<feature type="region of interest" description="V5" evidence="33">
    <location>
        <begin position="468"/>
        <end position="478"/>
    </location>
</feature>
<evidence type="ECO:0000313" key="38">
    <source>
        <dbReference type="EMBL" id="AOK88023.1"/>
    </source>
</evidence>
<comment type="subcellular location">
    <subcellularLocation>
        <location evidence="3">Host cell membrane</location>
        <topology evidence="3">Peripheral membrane protein</topology>
    </subcellularLocation>
    <subcellularLocation>
        <location evidence="1">Host cell membrane</location>
        <topology evidence="1">Single-pass type I membrane protein</topology>
    </subcellularLocation>
    <subcellularLocation>
        <location evidence="2">Host endosome membrane</location>
        <topology evidence="2">Peripheral membrane protein</topology>
    </subcellularLocation>
    <subcellularLocation>
        <location evidence="5">Host endosome membrane</location>
        <topology evidence="5">Single-pass type I membrane protein</topology>
    </subcellularLocation>
    <subcellularLocation>
        <location evidence="6">Virion membrane</location>
        <topology evidence="6">Peripheral membrane protein</topology>
    </subcellularLocation>
    <subcellularLocation>
        <location evidence="4">Virion membrane</location>
        <topology evidence="4">Single-pass type I membrane protein</topology>
    </subcellularLocation>
</comment>
<keyword evidence="12 33" id="KW-1162">Viral penetration into host cytoplasm</keyword>
<dbReference type="InterPro" id="IPR036377">
    <property type="entry name" value="Gp120_core_sf"/>
</dbReference>
<evidence type="ECO:0000256" key="11">
    <source>
        <dbReference type="ARBA" id="ARBA00022581"/>
    </source>
</evidence>
<feature type="transmembrane region" description="Helical" evidence="34">
    <location>
        <begin position="684"/>
        <end position="711"/>
    </location>
</feature>
<organismHost>
    <name type="scientific">Homo sapiens</name>
    <name type="common">Human</name>
    <dbReference type="NCBI Taxonomy" id="9606"/>
</organismHost>
<dbReference type="GO" id="GO:0044175">
    <property type="term" value="C:host cell endosome membrane"/>
    <property type="evidence" value="ECO:0007669"/>
    <property type="project" value="UniProtKB-SubCell"/>
</dbReference>
<dbReference type="FunFam" id="1.10.287.210:FF:000001">
    <property type="entry name" value="Envelope glycoprotein gp160"/>
    <property type="match status" value="1"/>
</dbReference>
<comment type="function">
    <text evidence="33">Envelope glycoprotein gp160: Oligomerizes in the host endoplasmic reticulum into predominantly trimers. In a second time, gp160 transits in the host Golgi, where glycosylation is completed. The precursor is then proteolytically cleaved in the trans-Golgi and thereby activated by cellular furin or furin-like proteases to produce gp120 and gp41.</text>
</comment>
<reference evidence="38" key="1">
    <citation type="submission" date="2016-08" db="EMBL/GenBank/DDBJ databases">
        <title>Escape from humoral immunity is associated with treatment failure in HIV-1-infected patients receiving long-term antiretroviral therapy: implication for predicting treatment outcome and designing individual therapeutic regimen.</title>
        <authorList>
            <person name="Ouyang Y."/>
            <person name="Yin Q."/>
            <person name="Li Z."/>
            <person name="Ma L."/>
        </authorList>
    </citation>
    <scope>NUCLEOTIDE SEQUENCE</scope>
    <source>
        <strain evidence="38">2243-2-28</strain>
    </source>
</reference>
<evidence type="ECO:0000256" key="29">
    <source>
        <dbReference type="ARBA" id="ARBA00023280"/>
    </source>
</evidence>
<feature type="chain" id="PRO_5023290818" description="Transmembrane protein gp41" evidence="33">
    <location>
        <begin position="519"/>
        <end position="861"/>
    </location>
</feature>
<keyword evidence="28 33" id="KW-0325">Glycoprotein</keyword>
<dbReference type="Gene3D" id="1.10.287.210">
    <property type="match status" value="1"/>
</dbReference>
<keyword evidence="11 33" id="KW-0945">Host-virus interaction</keyword>
<proteinExistence type="inferred from homology"/>
<evidence type="ECO:0000256" key="5">
    <source>
        <dbReference type="ARBA" id="ARBA00004578"/>
    </source>
</evidence>
<dbReference type="GO" id="GO:0039654">
    <property type="term" value="P:fusion of virus membrane with host endosome membrane"/>
    <property type="evidence" value="ECO:0007669"/>
    <property type="project" value="UniProtKB-UniRule"/>
</dbReference>
<feature type="chain" id="PRO_5023290819" description="Envelope glycoprotein gp160" evidence="33">
    <location>
        <begin position="32"/>
        <end position="861"/>
    </location>
</feature>
<evidence type="ECO:0000256" key="20">
    <source>
        <dbReference type="ARBA" id="ARBA00022879"/>
    </source>
</evidence>
<keyword evidence="24 33" id="KW-0175">Coiled coil</keyword>
<evidence type="ECO:0000256" key="33">
    <source>
        <dbReference type="HAMAP-Rule" id="MF_04083"/>
    </source>
</evidence>
<dbReference type="GO" id="GO:0020002">
    <property type="term" value="C:host cell plasma membrane"/>
    <property type="evidence" value="ECO:0007669"/>
    <property type="project" value="UniProtKB-SubCell"/>
</dbReference>
<evidence type="ECO:0000256" key="13">
    <source>
        <dbReference type="ARBA" id="ARBA00022685"/>
    </source>
</evidence>
<feature type="short sequence motif" description="YXXL motif; contains endocytosis signal" evidence="33">
    <location>
        <begin position="718"/>
        <end position="721"/>
    </location>
</feature>
<dbReference type="Gene3D" id="1.20.5.490">
    <property type="entry name" value="Single helix bin"/>
    <property type="match status" value="1"/>
</dbReference>
<feature type="region of interest" description="CD4-binding loop" evidence="33">
    <location>
        <begin position="375"/>
        <end position="385"/>
    </location>
</feature>
<evidence type="ECO:0000256" key="8">
    <source>
        <dbReference type="ARBA" id="ARBA00022510"/>
    </source>
</evidence>
<dbReference type="GO" id="GO:0019062">
    <property type="term" value="P:virion attachment to host cell"/>
    <property type="evidence" value="ECO:0007669"/>
    <property type="project" value="UniProtKB-UniRule"/>
</dbReference>
<keyword evidence="17 33" id="KW-1161">Viral attachment to host cell</keyword>
<comment type="domain">
    <text evidence="33">The membrane proximal external region (MPER) present in gp41 is a tryptophan-rich region recognized by the antibodies 2F5, Z13, and 4E10. MPER seems to play a role in fusion.</text>
</comment>
<keyword evidence="8 33" id="KW-1170">Fusion of virus membrane with host endosomal membrane</keyword>
<feature type="short sequence motif" description="Di-leucine internalization motif" evidence="33">
    <location>
        <begin position="860"/>
        <end position="861"/>
    </location>
</feature>
<dbReference type="EMBL" id="KX693658">
    <property type="protein sequence ID" value="AOK88023.1"/>
    <property type="molecule type" value="Genomic_DNA"/>
</dbReference>
<dbReference type="InterPro" id="IPR037527">
    <property type="entry name" value="Gp160"/>
</dbReference>
<comment type="function">
    <text evidence="33">Transmembrane protein gp41: Acts as a class I viral fusion protein. Under the current model, the protein has at least 3 conformational states: pre-fusion native state, pre-hairpin intermediate state, and post-fusion hairpin state. During fusion of viral and target intracellular membranes, the coiled coil regions (heptad repeats) assume a trimer-of-hairpins structure, positioning the fusion peptide in close proximity to the C-terminal region of the ectodomain. The formation of this structure appears to drive apposition and subsequent fusion of viral and target cell membranes. Complete fusion occurs in host cell endosomes and is dynamin-dependent, however some lipid transfer might occur at the plasma membrane. The virus undergoes clathrin-dependent internalization long before endosomal fusion, thus minimizing the surface exposure of conserved viral epitopes during fusion and reducing the efficacy of inhibitors targeting these epitopes. Membranes fusion leads to delivery of the nucleocapsid into the cytoplasm.</text>
</comment>
<dbReference type="SUPFAM" id="SSF58069">
    <property type="entry name" value="Virus ectodomain"/>
    <property type="match status" value="1"/>
</dbReference>
<comment type="subunit">
    <text evidence="32">The mature envelope protein (Env) consists of a homotrimer of non-covalently associated gp120-gp41 heterodimers. The resulting complex protrudes from the virus surface as a spike. There seems to be as few as 10 spikes on the average virion. Interacts with host CD4, CCR5 and CXCR4. Gp120 also interacts with the C-type lectins CD209/DC-SIGN and CLEC4M/DC-SIGNR (collectively referred to as DC-SIGN(R)). Gp120 and gp41 interact with GalCer. Gp120 interacts with host ITGA4/ITGB7 complex; on CD4+ T-cells, this interaction results in rapid activation of integrin ITGAL/LFA-1, which facilitates efficient cell-to-cell spreading of HIV-1. Gp120 interacts with cell-associated heparan sulfate; this interaction increases virus infectivity on permissive cells and may be involved in infection of CD4- cells.</text>
</comment>
<dbReference type="Pfam" id="PF00516">
    <property type="entry name" value="GP120"/>
    <property type="match status" value="1"/>
</dbReference>
<evidence type="ECO:0000256" key="18">
    <source>
        <dbReference type="ARBA" id="ARBA00022844"/>
    </source>
</evidence>
<keyword evidence="7 33" id="KW-1168">Fusion of virus membrane with host membrane</keyword>
<keyword evidence="18 33" id="KW-0946">Virion</keyword>
<feature type="coiled-coil region" evidence="33">
    <location>
        <begin position="639"/>
        <end position="673"/>
    </location>
</feature>
<evidence type="ECO:0000256" key="3">
    <source>
        <dbReference type="ARBA" id="ARBA00004505"/>
    </source>
</evidence>
<evidence type="ECO:0000256" key="25">
    <source>
        <dbReference type="ARBA" id="ARBA00023136"/>
    </source>
</evidence>
<evidence type="ECO:0000256" key="14">
    <source>
        <dbReference type="ARBA" id="ARBA00022692"/>
    </source>
</evidence>
<evidence type="ECO:0000256" key="30">
    <source>
        <dbReference type="ARBA" id="ARBA00023288"/>
    </source>
</evidence>
<evidence type="ECO:0000259" key="36">
    <source>
        <dbReference type="Pfam" id="PF00516"/>
    </source>
</evidence>
<keyword evidence="25 33" id="KW-0472">Membrane</keyword>
<keyword evidence="13 33" id="KW-0165">Cleavage on pair of basic residues</keyword>
<evidence type="ECO:0000256" key="4">
    <source>
        <dbReference type="ARBA" id="ARBA00004563"/>
    </source>
</evidence>
<keyword evidence="31 33" id="KW-1160">Virus entry into host cell</keyword>
<evidence type="ECO:0000256" key="22">
    <source>
        <dbReference type="ARBA" id="ARBA00022989"/>
    </source>
</evidence>
<evidence type="ECO:0000256" key="1">
    <source>
        <dbReference type="ARBA" id="ARBA00004402"/>
    </source>
</evidence>
<feature type="region of interest" description="MPER; binding to GalCer" evidence="33">
    <location>
        <begin position="668"/>
        <end position="689"/>
    </location>
</feature>
<evidence type="ECO:0000256" key="24">
    <source>
        <dbReference type="ARBA" id="ARBA00023054"/>
    </source>
</evidence>
<comment type="caution">
    <text evidence="33 34">Lacks conserved residue(s) required for the propagation of feature annotation.</text>
</comment>
<evidence type="ECO:0000256" key="35">
    <source>
        <dbReference type="SAM" id="MobiDB-lite"/>
    </source>
</evidence>
<feature type="topological domain" description="Cytoplasmic" evidence="33">
    <location>
        <begin position="712"/>
        <end position="861"/>
    </location>
</feature>
<evidence type="ECO:0000256" key="28">
    <source>
        <dbReference type="ARBA" id="ARBA00023180"/>
    </source>
</evidence>
<evidence type="ECO:0000256" key="23">
    <source>
        <dbReference type="ARBA" id="ARBA00023046"/>
    </source>
</evidence>
<evidence type="ECO:0000256" key="21">
    <source>
        <dbReference type="ARBA" id="ARBA00022890"/>
    </source>
</evidence>
<feature type="domain" description="Human immunodeficiency virus 1 envelope glycoprotein Gp120" evidence="36">
    <location>
        <begin position="33"/>
        <end position="518"/>
    </location>
</feature>
<feature type="lipid moiety-binding region" description="S-palmitoyl cysteine; by host" evidence="33">
    <location>
        <position position="770"/>
    </location>
</feature>
<dbReference type="SUPFAM" id="SSF56502">
    <property type="entry name" value="gp120 core"/>
    <property type="match status" value="2"/>
</dbReference>
<keyword evidence="20 33" id="KW-0261">Viral envelope protein</keyword>
<feature type="disulfide bond" evidence="33">
    <location>
        <begin position="53"/>
        <end position="73"/>
    </location>
</feature>
<evidence type="ECO:0000256" key="27">
    <source>
        <dbReference type="ARBA" id="ARBA00023157"/>
    </source>
</evidence>